<keyword evidence="7 14" id="KW-0274">FAD</keyword>
<dbReference type="InterPro" id="IPR036188">
    <property type="entry name" value="FAD/NAD-bd_sf"/>
</dbReference>
<dbReference type="STRING" id="1423796.FC24_GL001719"/>
<feature type="binding site" evidence="14">
    <location>
        <begin position="187"/>
        <end position="194"/>
    </location>
    <ligand>
        <name>NAD(+)</name>
        <dbReference type="ChEBI" id="CHEBI:57540"/>
    </ligand>
</feature>
<dbReference type="NCBIfam" id="TIGR01350">
    <property type="entry name" value="lipoamide_DH"/>
    <property type="match status" value="1"/>
</dbReference>
<dbReference type="PRINTS" id="PR00368">
    <property type="entry name" value="FADPNR"/>
</dbReference>
<comment type="catalytic activity">
    <reaction evidence="12 16">
        <text>N(6)-[(R)-dihydrolipoyl]-L-lysyl-[protein] + NAD(+) = N(6)-[(R)-lipoyl]-L-lysyl-[protein] + NADH + H(+)</text>
        <dbReference type="Rhea" id="RHEA:15045"/>
        <dbReference type="Rhea" id="RHEA-COMP:10474"/>
        <dbReference type="Rhea" id="RHEA-COMP:10475"/>
        <dbReference type="ChEBI" id="CHEBI:15378"/>
        <dbReference type="ChEBI" id="CHEBI:57540"/>
        <dbReference type="ChEBI" id="CHEBI:57945"/>
        <dbReference type="ChEBI" id="CHEBI:83099"/>
        <dbReference type="ChEBI" id="CHEBI:83100"/>
        <dbReference type="EC" id="1.8.1.4"/>
    </reaction>
</comment>
<dbReference type="GO" id="GO:0050660">
    <property type="term" value="F:flavin adenine dinucleotide binding"/>
    <property type="evidence" value="ECO:0007669"/>
    <property type="project" value="InterPro"/>
</dbReference>
<feature type="binding site" evidence="14">
    <location>
        <position position="317"/>
    </location>
    <ligand>
        <name>FAD</name>
        <dbReference type="ChEBI" id="CHEBI:57692"/>
    </ligand>
</feature>
<feature type="active site" description="Proton acceptor" evidence="13">
    <location>
        <position position="449"/>
    </location>
</feature>
<dbReference type="EMBL" id="AYYI01000005">
    <property type="protein sequence ID" value="KRM99887.1"/>
    <property type="molecule type" value="Genomic_DNA"/>
</dbReference>
<dbReference type="GO" id="GO:0004148">
    <property type="term" value="F:dihydrolipoyl dehydrogenase (NADH) activity"/>
    <property type="evidence" value="ECO:0007669"/>
    <property type="project" value="UniProtKB-EC"/>
</dbReference>
<dbReference type="Proteomes" id="UP000051638">
    <property type="component" value="Unassembled WGS sequence"/>
</dbReference>
<evidence type="ECO:0000259" key="18">
    <source>
        <dbReference type="Pfam" id="PF07992"/>
    </source>
</evidence>
<dbReference type="InterPro" id="IPR016156">
    <property type="entry name" value="FAD/NAD-linked_Rdtase_dimer_sf"/>
</dbReference>
<keyword evidence="5" id="KW-0963">Cytoplasm</keyword>
<keyword evidence="8 16" id="KW-0560">Oxidoreductase</keyword>
<dbReference type="Pfam" id="PF07992">
    <property type="entry name" value="Pyr_redox_2"/>
    <property type="match status" value="1"/>
</dbReference>
<dbReference type="OrthoDB" id="9800167at2"/>
<sequence>MAEQYDLVVIGGGFGGYSAAIRAHQLGQKVALVEEAEMGGTCLNRGCIPTKALLKSTQVLKEIRQSQSFGLKLTGDVVPDFKAIQARKTKIIQQLQQGIQFLMKKNKITVYHGHATILGTSIFSPEPDTVRVETTTGDVEISAPHLLVATGSRPRSLPNVTIDEDKILSSTGVLALSQLPKSMAIVGGGVIGVELAAILNELGVTVTIIEYTGQLLPNENAQVAQQLLKQFKKQGIQVHLNTAVQTIDTDAQQQVVHAKKDQEVIDVQAERVLMAVGRQPNLEELGLDAAGVQYTKAGITVDQHYQTNIKNIYAIGDVIPTLQLAHVAIKEGLLAVEHMVNGAAPSLNYEQVPRCVYTAPEIASVGRVDGQVTEATKAQTGQFNFQANGKAMIEGATAGQVKIFADKATDDLVGMSIMGAHATDMIGEGAVALYLNASPAEIAETVHPHPTLVEAVMEAAADVYQQAINQ</sequence>
<dbReference type="EC" id="1.8.1.4" evidence="3 16"/>
<keyword evidence="19" id="KW-0670">Pyruvate</keyword>
<dbReference type="GO" id="GO:0006103">
    <property type="term" value="P:2-oxoglutarate metabolic process"/>
    <property type="evidence" value="ECO:0007669"/>
    <property type="project" value="TreeGrafter"/>
</dbReference>
<keyword evidence="20" id="KW-1185">Reference proteome</keyword>
<feature type="binding site" evidence="14">
    <location>
        <position position="210"/>
    </location>
    <ligand>
        <name>NAD(+)</name>
        <dbReference type="ChEBI" id="CHEBI:57540"/>
    </ligand>
</feature>
<protein>
    <recommendedName>
        <fullName evidence="4 16">Dihydrolipoyl dehydrogenase</fullName>
        <ecNumber evidence="3 16">1.8.1.4</ecNumber>
    </recommendedName>
</protein>
<feature type="domain" description="FAD/NAD(P)-binding" evidence="18">
    <location>
        <begin position="5"/>
        <end position="332"/>
    </location>
</feature>
<evidence type="ECO:0000256" key="6">
    <source>
        <dbReference type="ARBA" id="ARBA00022630"/>
    </source>
</evidence>
<comment type="subcellular location">
    <subcellularLocation>
        <location evidence="1">Cytoplasm</location>
    </subcellularLocation>
</comment>
<dbReference type="InterPro" id="IPR023753">
    <property type="entry name" value="FAD/NAD-binding_dom"/>
</dbReference>
<comment type="caution">
    <text evidence="19">The sequence shown here is derived from an EMBL/GenBank/DDBJ whole genome shotgun (WGS) entry which is preliminary data.</text>
</comment>
<keyword evidence="10" id="KW-1015">Disulfide bond</keyword>
<feature type="binding site" evidence="14">
    <location>
        <position position="51"/>
    </location>
    <ligand>
        <name>FAD</name>
        <dbReference type="ChEBI" id="CHEBI:57692"/>
    </ligand>
</feature>
<evidence type="ECO:0000256" key="16">
    <source>
        <dbReference type="RuleBase" id="RU003692"/>
    </source>
</evidence>
<dbReference type="Gene3D" id="3.30.390.30">
    <property type="match status" value="1"/>
</dbReference>
<dbReference type="PATRIC" id="fig|1423796.3.peg.1747"/>
<dbReference type="RefSeq" id="WP_057872956.1">
    <property type="nucleotide sequence ID" value="NZ_AYYI01000005.1"/>
</dbReference>
<evidence type="ECO:0000256" key="11">
    <source>
        <dbReference type="ARBA" id="ARBA00023284"/>
    </source>
</evidence>
<evidence type="ECO:0000256" key="12">
    <source>
        <dbReference type="ARBA" id="ARBA00049187"/>
    </source>
</evidence>
<evidence type="ECO:0000256" key="15">
    <source>
        <dbReference type="PIRSR" id="PIRSR000350-4"/>
    </source>
</evidence>
<dbReference type="Gene3D" id="3.50.50.60">
    <property type="entry name" value="FAD/NAD(P)-binding domain"/>
    <property type="match status" value="2"/>
</dbReference>
<dbReference type="GO" id="GO:0005737">
    <property type="term" value="C:cytoplasm"/>
    <property type="evidence" value="ECO:0007669"/>
    <property type="project" value="UniProtKB-SubCell"/>
</dbReference>
<evidence type="ECO:0000256" key="1">
    <source>
        <dbReference type="ARBA" id="ARBA00004496"/>
    </source>
</evidence>
<organism evidence="19 20">
    <name type="scientific">Loigolactobacillus rennini DSM 20253</name>
    <dbReference type="NCBI Taxonomy" id="1423796"/>
    <lineage>
        <taxon>Bacteria</taxon>
        <taxon>Bacillati</taxon>
        <taxon>Bacillota</taxon>
        <taxon>Bacilli</taxon>
        <taxon>Lactobacillales</taxon>
        <taxon>Lactobacillaceae</taxon>
        <taxon>Loigolactobacillus</taxon>
    </lineage>
</organism>
<comment type="cofactor">
    <cofactor evidence="14 16">
        <name>FAD</name>
        <dbReference type="ChEBI" id="CHEBI:57692"/>
    </cofactor>
    <text evidence="14 16">Binds 1 FAD per subunit.</text>
</comment>
<proteinExistence type="inferred from homology"/>
<gene>
    <name evidence="19" type="ORF">FC24_GL001719</name>
</gene>
<comment type="similarity">
    <text evidence="2 16">Belongs to the class-I pyridine nucleotide-disulfide oxidoreductase family.</text>
</comment>
<dbReference type="AlphaFoldDB" id="A0A0R2D761"/>
<evidence type="ECO:0000256" key="7">
    <source>
        <dbReference type="ARBA" id="ARBA00022827"/>
    </source>
</evidence>
<evidence type="ECO:0000256" key="3">
    <source>
        <dbReference type="ARBA" id="ARBA00012608"/>
    </source>
</evidence>
<dbReference type="Pfam" id="PF02852">
    <property type="entry name" value="Pyr_redox_dim"/>
    <property type="match status" value="1"/>
</dbReference>
<keyword evidence="14" id="KW-0547">Nucleotide-binding</keyword>
<name>A0A0R2D761_9LACO</name>
<dbReference type="PRINTS" id="PR00411">
    <property type="entry name" value="PNDRDTASEI"/>
</dbReference>
<evidence type="ECO:0000313" key="20">
    <source>
        <dbReference type="Proteomes" id="UP000051638"/>
    </source>
</evidence>
<evidence type="ECO:0000256" key="8">
    <source>
        <dbReference type="ARBA" id="ARBA00023002"/>
    </source>
</evidence>
<dbReference type="SUPFAM" id="SSF51905">
    <property type="entry name" value="FAD/NAD(P)-binding domain"/>
    <property type="match status" value="1"/>
</dbReference>
<accession>A0A0R2D761</accession>
<dbReference type="InterPro" id="IPR004099">
    <property type="entry name" value="Pyr_nucl-diS_OxRdtase_dimer"/>
</dbReference>
<keyword evidence="6 16" id="KW-0285">Flavoprotein</keyword>
<dbReference type="InterPro" id="IPR012999">
    <property type="entry name" value="Pyr_OxRdtase_I_AS"/>
</dbReference>
<dbReference type="FunFam" id="3.30.390.30:FF:000001">
    <property type="entry name" value="Dihydrolipoyl dehydrogenase"/>
    <property type="match status" value="1"/>
</dbReference>
<dbReference type="PROSITE" id="PS00076">
    <property type="entry name" value="PYRIDINE_REDOX_1"/>
    <property type="match status" value="1"/>
</dbReference>
<evidence type="ECO:0000313" key="19">
    <source>
        <dbReference type="EMBL" id="KRM99887.1"/>
    </source>
</evidence>
<evidence type="ECO:0000256" key="9">
    <source>
        <dbReference type="ARBA" id="ARBA00023027"/>
    </source>
</evidence>
<keyword evidence="9 14" id="KW-0520">NAD</keyword>
<feature type="domain" description="Pyridine nucleotide-disulphide oxidoreductase dimerisation" evidence="17">
    <location>
        <begin position="352"/>
        <end position="460"/>
    </location>
</feature>
<feature type="disulfide bond" description="Redox-active" evidence="15">
    <location>
        <begin position="42"/>
        <end position="47"/>
    </location>
</feature>
<feature type="binding site" evidence="14">
    <location>
        <position position="277"/>
    </location>
    <ligand>
        <name>NAD(+)</name>
        <dbReference type="ChEBI" id="CHEBI:57540"/>
    </ligand>
</feature>
<comment type="miscellaneous">
    <text evidence="16">The active site is a redox-active disulfide bond.</text>
</comment>
<evidence type="ECO:0000256" key="4">
    <source>
        <dbReference type="ARBA" id="ARBA00016961"/>
    </source>
</evidence>
<dbReference type="PANTHER" id="PTHR22912:SF217">
    <property type="entry name" value="DIHYDROLIPOYL DEHYDROGENASE"/>
    <property type="match status" value="1"/>
</dbReference>
<dbReference type="InterPro" id="IPR050151">
    <property type="entry name" value="Class-I_Pyr_Nuc-Dis_Oxidored"/>
</dbReference>
<dbReference type="PANTHER" id="PTHR22912">
    <property type="entry name" value="DISULFIDE OXIDOREDUCTASE"/>
    <property type="match status" value="1"/>
</dbReference>
<evidence type="ECO:0000256" key="13">
    <source>
        <dbReference type="PIRSR" id="PIRSR000350-2"/>
    </source>
</evidence>
<evidence type="ECO:0000256" key="10">
    <source>
        <dbReference type="ARBA" id="ARBA00023157"/>
    </source>
</evidence>
<evidence type="ECO:0000256" key="5">
    <source>
        <dbReference type="ARBA" id="ARBA00022490"/>
    </source>
</evidence>
<feature type="binding site" evidence="14">
    <location>
        <begin position="150"/>
        <end position="152"/>
    </location>
    <ligand>
        <name>FAD</name>
        <dbReference type="ChEBI" id="CHEBI:57692"/>
    </ligand>
</feature>
<dbReference type="InterPro" id="IPR001100">
    <property type="entry name" value="Pyr_nuc-diS_OxRdtase"/>
</dbReference>
<evidence type="ECO:0000259" key="17">
    <source>
        <dbReference type="Pfam" id="PF02852"/>
    </source>
</evidence>
<reference evidence="19 20" key="1">
    <citation type="journal article" date="2015" name="Genome Announc.">
        <title>Expanding the biotechnology potential of lactobacilli through comparative genomics of 213 strains and associated genera.</title>
        <authorList>
            <person name="Sun Z."/>
            <person name="Harris H.M."/>
            <person name="McCann A."/>
            <person name="Guo C."/>
            <person name="Argimon S."/>
            <person name="Zhang W."/>
            <person name="Yang X."/>
            <person name="Jeffery I.B."/>
            <person name="Cooney J.C."/>
            <person name="Kagawa T.F."/>
            <person name="Liu W."/>
            <person name="Song Y."/>
            <person name="Salvetti E."/>
            <person name="Wrobel A."/>
            <person name="Rasinkangas P."/>
            <person name="Parkhill J."/>
            <person name="Rea M.C."/>
            <person name="O'Sullivan O."/>
            <person name="Ritari J."/>
            <person name="Douillard F.P."/>
            <person name="Paul Ross R."/>
            <person name="Yang R."/>
            <person name="Briner A.E."/>
            <person name="Felis G.E."/>
            <person name="de Vos W.M."/>
            <person name="Barrangou R."/>
            <person name="Klaenhammer T.R."/>
            <person name="Caufield P.W."/>
            <person name="Cui Y."/>
            <person name="Zhang H."/>
            <person name="O'Toole P.W."/>
        </authorList>
    </citation>
    <scope>NUCLEOTIDE SEQUENCE [LARGE SCALE GENOMIC DNA]</scope>
    <source>
        <strain evidence="19 20">DSM 20253</strain>
    </source>
</reference>
<keyword evidence="11 16" id="KW-0676">Redox-active center</keyword>
<evidence type="ECO:0000256" key="2">
    <source>
        <dbReference type="ARBA" id="ARBA00007532"/>
    </source>
</evidence>
<evidence type="ECO:0000256" key="14">
    <source>
        <dbReference type="PIRSR" id="PIRSR000350-3"/>
    </source>
</evidence>
<dbReference type="PIRSF" id="PIRSF000350">
    <property type="entry name" value="Mercury_reductase_MerA"/>
    <property type="match status" value="1"/>
</dbReference>
<dbReference type="SUPFAM" id="SSF55424">
    <property type="entry name" value="FAD/NAD-linked reductases, dimerisation (C-terminal) domain"/>
    <property type="match status" value="1"/>
</dbReference>
<dbReference type="InterPro" id="IPR006258">
    <property type="entry name" value="Lipoamide_DH"/>
</dbReference>